<keyword evidence="3 5" id="KW-0949">S-adenosyl-L-methionine</keyword>
<dbReference type="PANTHER" id="PTHR22807:SF61">
    <property type="entry name" value="NOL1_NOP2_SUN FAMILY PROTEIN _ ANTITERMINATION NUSB DOMAIN-CONTAINING PROTEIN"/>
    <property type="match status" value="1"/>
</dbReference>
<dbReference type="GO" id="GO:0008173">
    <property type="term" value="F:RNA methyltransferase activity"/>
    <property type="evidence" value="ECO:0007669"/>
    <property type="project" value="InterPro"/>
</dbReference>
<comment type="similarity">
    <text evidence="5">Belongs to the class I-like SAM-binding methyltransferase superfamily. RsmB/NOP family.</text>
</comment>
<dbReference type="GO" id="GO:0001510">
    <property type="term" value="P:RNA methylation"/>
    <property type="evidence" value="ECO:0007669"/>
    <property type="project" value="InterPro"/>
</dbReference>
<dbReference type="PRINTS" id="PR02008">
    <property type="entry name" value="RCMTFAMILY"/>
</dbReference>
<evidence type="ECO:0000313" key="7">
    <source>
        <dbReference type="EMBL" id="WCL54652.1"/>
    </source>
</evidence>
<dbReference type="InterPro" id="IPR023267">
    <property type="entry name" value="RCMT"/>
</dbReference>
<keyword evidence="8" id="KW-1185">Reference proteome</keyword>
<dbReference type="Gene3D" id="1.10.940.10">
    <property type="entry name" value="NusB-like"/>
    <property type="match status" value="1"/>
</dbReference>
<dbReference type="InterPro" id="IPR001678">
    <property type="entry name" value="MeTrfase_RsmB-F_NOP2_dom"/>
</dbReference>
<dbReference type="GO" id="GO:0003723">
    <property type="term" value="F:RNA binding"/>
    <property type="evidence" value="ECO:0007669"/>
    <property type="project" value="UniProtKB-UniRule"/>
</dbReference>
<evidence type="ECO:0000313" key="8">
    <source>
        <dbReference type="Proteomes" id="UP001217500"/>
    </source>
</evidence>
<dbReference type="InterPro" id="IPR029063">
    <property type="entry name" value="SAM-dependent_MTases_sf"/>
</dbReference>
<evidence type="ECO:0000259" key="6">
    <source>
        <dbReference type="PROSITE" id="PS51686"/>
    </source>
</evidence>
<evidence type="ECO:0000256" key="2">
    <source>
        <dbReference type="ARBA" id="ARBA00022679"/>
    </source>
</evidence>
<gene>
    <name evidence="7" type="ORF">PH603_02620</name>
</gene>
<dbReference type="EMBL" id="CP116805">
    <property type="protein sequence ID" value="WCL54652.1"/>
    <property type="molecule type" value="Genomic_DNA"/>
</dbReference>
<dbReference type="AlphaFoldDB" id="A0AAE9XR22"/>
<organism evidence="7 8">
    <name type="scientific">Gimibacter soli</name>
    <dbReference type="NCBI Taxonomy" id="3024400"/>
    <lineage>
        <taxon>Bacteria</taxon>
        <taxon>Pseudomonadati</taxon>
        <taxon>Pseudomonadota</taxon>
        <taxon>Alphaproteobacteria</taxon>
        <taxon>Kordiimonadales</taxon>
        <taxon>Temperatibacteraceae</taxon>
        <taxon>Gimibacter</taxon>
    </lineage>
</organism>
<name>A0AAE9XR22_9PROT</name>
<dbReference type="Pfam" id="PF01029">
    <property type="entry name" value="NusB"/>
    <property type="match status" value="1"/>
</dbReference>
<evidence type="ECO:0000256" key="1">
    <source>
        <dbReference type="ARBA" id="ARBA00022603"/>
    </source>
</evidence>
<evidence type="ECO:0000256" key="3">
    <source>
        <dbReference type="ARBA" id="ARBA00022691"/>
    </source>
</evidence>
<dbReference type="InterPro" id="IPR035926">
    <property type="entry name" value="NusB-like_sf"/>
</dbReference>
<dbReference type="RefSeq" id="WP_289504371.1">
    <property type="nucleotide sequence ID" value="NZ_CP116805.1"/>
</dbReference>
<feature type="binding site" evidence="5">
    <location>
        <position position="278"/>
    </location>
    <ligand>
        <name>S-adenosyl-L-methionine</name>
        <dbReference type="ChEBI" id="CHEBI:59789"/>
    </ligand>
</feature>
<evidence type="ECO:0000256" key="4">
    <source>
        <dbReference type="ARBA" id="ARBA00022884"/>
    </source>
</evidence>
<keyword evidence="4 5" id="KW-0694">RNA-binding</keyword>
<reference evidence="7" key="1">
    <citation type="submission" date="2023-01" db="EMBL/GenBank/DDBJ databases">
        <title>The genome sequence of Kordiimonadaceae bacterium 6D33.</title>
        <authorList>
            <person name="Liu Y."/>
        </authorList>
    </citation>
    <scope>NUCLEOTIDE SEQUENCE</scope>
    <source>
        <strain evidence="7">6D33</strain>
    </source>
</reference>
<dbReference type="SUPFAM" id="SSF48013">
    <property type="entry name" value="NusB-like"/>
    <property type="match status" value="1"/>
</dbReference>
<protein>
    <submittedName>
        <fullName evidence="7">RsmB/NOP family class I SAM-dependent RNA methyltransferase</fullName>
    </submittedName>
</protein>
<feature type="domain" description="SAM-dependent MTase RsmB/NOP-type" evidence="6">
    <location>
        <begin position="148"/>
        <end position="444"/>
    </location>
</feature>
<keyword evidence="1 5" id="KW-0489">Methyltransferase</keyword>
<dbReference type="PROSITE" id="PS51686">
    <property type="entry name" value="SAM_MT_RSMB_NOP"/>
    <property type="match status" value="1"/>
</dbReference>
<dbReference type="InterPro" id="IPR006027">
    <property type="entry name" value="NusB_RsmB_TIM44"/>
</dbReference>
<feature type="binding site" evidence="5">
    <location>
        <position position="306"/>
    </location>
    <ligand>
        <name>S-adenosyl-L-methionine</name>
        <dbReference type="ChEBI" id="CHEBI:59789"/>
    </ligand>
</feature>
<dbReference type="Proteomes" id="UP001217500">
    <property type="component" value="Chromosome"/>
</dbReference>
<dbReference type="SUPFAM" id="SSF53335">
    <property type="entry name" value="S-adenosyl-L-methionine-dependent methyltransferases"/>
    <property type="match status" value="1"/>
</dbReference>
<feature type="active site" description="Nucleophile" evidence="5">
    <location>
        <position position="376"/>
    </location>
</feature>
<proteinExistence type="inferred from homology"/>
<dbReference type="PANTHER" id="PTHR22807">
    <property type="entry name" value="NOP2 YEAST -RELATED NOL1/NOP2/FMU SUN DOMAIN-CONTAINING"/>
    <property type="match status" value="1"/>
</dbReference>
<dbReference type="Gene3D" id="3.40.50.150">
    <property type="entry name" value="Vaccinia Virus protein VP39"/>
    <property type="match status" value="1"/>
</dbReference>
<evidence type="ECO:0000256" key="5">
    <source>
        <dbReference type="PROSITE-ProRule" id="PRU01023"/>
    </source>
</evidence>
<dbReference type="KEGG" id="gso:PH603_02620"/>
<dbReference type="CDD" id="cd02440">
    <property type="entry name" value="AdoMet_MTases"/>
    <property type="match status" value="1"/>
</dbReference>
<feature type="binding site" evidence="5">
    <location>
        <begin position="257"/>
        <end position="263"/>
    </location>
    <ligand>
        <name>S-adenosyl-L-methionine</name>
        <dbReference type="ChEBI" id="CHEBI:59789"/>
    </ligand>
</feature>
<dbReference type="InterPro" id="IPR049560">
    <property type="entry name" value="MeTrfase_RsmB-F_NOP2_cat"/>
</dbReference>
<keyword evidence="2 5" id="KW-0808">Transferase</keyword>
<sequence>MSDKKTEMTAGIPARTVAVRVLMAVLLKGRPFEAAFDELSAGAKLEPRDRAFALELVMTVLRRKGSLTHVMDGLLSKGGLPFEATWTRHALLVALAQLLILDTPAHAAVDQTVGLIKNLNGKEAGFAPLVNAVLRRAVREKDEWVAALNAAPELDIADWLRESWTAAYGAEAVAAIGLSLRSVPPLDISLKDDSDKVVWAEKLQATLMPTGTLRRALTDVRALPGFETGDWWVQDMAAAIPATLLGDVSGKHVLDLCAAPGGKTMQLAARGADVTAVDRNKNRLKRLAENIARVGLEDRVEIEAEDAASYVPAVSAADAILVDAPCSATGTLRRNPDVMWTKGRADVEKLADLQARILDHAFSLLPAGGRLVYCVCSLEPSEGIDQIEAFLTRTPEARREALTASEVGGISAFVTDKGDLLTLPSMLGQEGGVDGFYAARIVRA</sequence>
<accession>A0AAE9XR22</accession>
<dbReference type="Pfam" id="PF01189">
    <property type="entry name" value="Methyltr_RsmB-F"/>
    <property type="match status" value="1"/>
</dbReference>
<feature type="binding site" evidence="5">
    <location>
        <position position="323"/>
    </location>
    <ligand>
        <name>S-adenosyl-L-methionine</name>
        <dbReference type="ChEBI" id="CHEBI:59789"/>
    </ligand>
</feature>
<dbReference type="GO" id="GO:0006355">
    <property type="term" value="P:regulation of DNA-templated transcription"/>
    <property type="evidence" value="ECO:0007669"/>
    <property type="project" value="InterPro"/>
</dbReference>